<comment type="caution">
    <text evidence="10">The sequence shown here is derived from an EMBL/GenBank/DDBJ whole genome shotgun (WGS) entry which is preliminary data.</text>
</comment>
<feature type="signal peptide" evidence="7">
    <location>
        <begin position="1"/>
        <end position="25"/>
    </location>
</feature>
<dbReference type="InterPro" id="IPR046756">
    <property type="entry name" value="VAS1/VOA1_TM"/>
</dbReference>
<evidence type="ECO:0000259" key="9">
    <source>
        <dbReference type="Pfam" id="PF20520"/>
    </source>
</evidence>
<protein>
    <submittedName>
        <fullName evidence="10">Vacuolar atp synthase subunit s1</fullName>
    </submittedName>
</protein>
<feature type="transmembrane region" description="Helical" evidence="6">
    <location>
        <begin position="336"/>
        <end position="357"/>
    </location>
</feature>
<keyword evidence="5 6" id="KW-0472">Membrane</keyword>
<name>A0A0J7N4J1_LASNI</name>
<dbReference type="EMBL" id="LBMM01010275">
    <property type="protein sequence ID" value="KMQ87560.1"/>
    <property type="molecule type" value="Genomic_DNA"/>
</dbReference>
<evidence type="ECO:0000256" key="2">
    <source>
        <dbReference type="ARBA" id="ARBA00009037"/>
    </source>
</evidence>
<dbReference type="GO" id="GO:0030641">
    <property type="term" value="P:regulation of cellular pH"/>
    <property type="evidence" value="ECO:0007669"/>
    <property type="project" value="TreeGrafter"/>
</dbReference>
<dbReference type="InterPro" id="IPR008388">
    <property type="entry name" value="Ac45_acc_su"/>
</dbReference>
<feature type="domain" description="V-type proton ATPase subunit S1 luminal" evidence="8">
    <location>
        <begin position="193"/>
        <end position="315"/>
    </location>
</feature>
<evidence type="ECO:0000256" key="7">
    <source>
        <dbReference type="SAM" id="SignalP"/>
    </source>
</evidence>
<evidence type="ECO:0000256" key="4">
    <source>
        <dbReference type="ARBA" id="ARBA00022989"/>
    </source>
</evidence>
<evidence type="ECO:0000313" key="10">
    <source>
        <dbReference type="EMBL" id="KMQ87560.1"/>
    </source>
</evidence>
<dbReference type="GO" id="GO:0033176">
    <property type="term" value="C:proton-transporting V-type ATPase complex"/>
    <property type="evidence" value="ECO:0007669"/>
    <property type="project" value="TreeGrafter"/>
</dbReference>
<dbReference type="PANTHER" id="PTHR12471">
    <property type="entry name" value="VACUOLAR ATP SYNTHASE SUBUNIT S1"/>
    <property type="match status" value="1"/>
</dbReference>
<dbReference type="InterPro" id="IPR046755">
    <property type="entry name" value="VAS1_LD"/>
</dbReference>
<sequence length="380" mass="42866">MTDSARKASSLLVLIIACQFALSHAGTPVVIWCPHNESSDHNSALKTARSNPLQKLSSEEFEEILSQSSVTEPTVVVAEELCVEDLKNNKRLRDKIVRMLQVLSIATNGSKLYYFPCVLKPNTIFEKIYSDKQIRTIEDINDDHELNMVLKDTDSSECIALTGKQCRYSQSERIKREAAENNTAEFGIRTDRILFYSSKSLLFKIPEKSEKILELSKAKETGASGKDQNGTLILTIQFANIEDIDDLTLEFSFPVKSMGYYTLDKISYETKGKSGVLWSKRDIYFPYNFSYHCSLHTIFVNGSVSLNITDMQVQVDHKDGIFSDAYDCVGFTSIPIWTGIFVTAILALIMIWALTMIMDIRTMDRFDDPKGKTITISSAE</sequence>
<dbReference type="AlphaFoldDB" id="A0A0J7N4J1"/>
<gene>
    <name evidence="10" type="ORF">RF55_13123</name>
</gene>
<dbReference type="STRING" id="67767.A0A0J7N4J1"/>
<evidence type="ECO:0000256" key="5">
    <source>
        <dbReference type="ARBA" id="ARBA00023136"/>
    </source>
</evidence>
<dbReference type="GO" id="GO:0001671">
    <property type="term" value="F:ATPase activator activity"/>
    <property type="evidence" value="ECO:0007669"/>
    <property type="project" value="TreeGrafter"/>
</dbReference>
<dbReference type="PaxDb" id="67767-A0A0J7N4J1"/>
<dbReference type="OrthoDB" id="9985059at2759"/>
<comment type="similarity">
    <text evidence="2">Belongs to the vacuolar ATPase subunit S1 family.</text>
</comment>
<proteinExistence type="inferred from homology"/>
<dbReference type="Proteomes" id="UP000036403">
    <property type="component" value="Unassembled WGS sequence"/>
</dbReference>
<dbReference type="Pfam" id="PF05827">
    <property type="entry name" value="VAS1_LD"/>
    <property type="match status" value="1"/>
</dbReference>
<dbReference type="Pfam" id="PF20520">
    <property type="entry name" value="Ac45-VOA1_TM"/>
    <property type="match status" value="1"/>
</dbReference>
<dbReference type="Gene3D" id="2.40.160.110">
    <property type="match status" value="1"/>
</dbReference>
<evidence type="ECO:0000313" key="11">
    <source>
        <dbReference type="Proteomes" id="UP000036403"/>
    </source>
</evidence>
<evidence type="ECO:0000256" key="6">
    <source>
        <dbReference type="SAM" id="Phobius"/>
    </source>
</evidence>
<dbReference type="PROSITE" id="PS51257">
    <property type="entry name" value="PROKAR_LIPOPROTEIN"/>
    <property type="match status" value="1"/>
</dbReference>
<dbReference type="PANTHER" id="PTHR12471:SF7">
    <property type="entry name" value="V-TYPE PROTON ATPASE SUBUNIT S1"/>
    <property type="match status" value="1"/>
</dbReference>
<accession>A0A0J7N4J1</accession>
<feature type="chain" id="PRO_5005291293" evidence="7">
    <location>
        <begin position="26"/>
        <end position="380"/>
    </location>
</feature>
<evidence type="ECO:0000256" key="3">
    <source>
        <dbReference type="ARBA" id="ARBA00022692"/>
    </source>
</evidence>
<feature type="domain" description="V-type proton ATPase subunit S1/VOA1 transmembrane" evidence="9">
    <location>
        <begin position="330"/>
        <end position="368"/>
    </location>
</feature>
<organism evidence="10 11">
    <name type="scientific">Lasius niger</name>
    <name type="common">Black garden ant</name>
    <dbReference type="NCBI Taxonomy" id="67767"/>
    <lineage>
        <taxon>Eukaryota</taxon>
        <taxon>Metazoa</taxon>
        <taxon>Ecdysozoa</taxon>
        <taxon>Arthropoda</taxon>
        <taxon>Hexapoda</taxon>
        <taxon>Insecta</taxon>
        <taxon>Pterygota</taxon>
        <taxon>Neoptera</taxon>
        <taxon>Endopterygota</taxon>
        <taxon>Hymenoptera</taxon>
        <taxon>Apocrita</taxon>
        <taxon>Aculeata</taxon>
        <taxon>Formicoidea</taxon>
        <taxon>Formicidae</taxon>
        <taxon>Formicinae</taxon>
        <taxon>Lasius</taxon>
        <taxon>Lasius</taxon>
    </lineage>
</organism>
<keyword evidence="4 6" id="KW-1133">Transmembrane helix</keyword>
<evidence type="ECO:0000259" key="8">
    <source>
        <dbReference type="Pfam" id="PF05827"/>
    </source>
</evidence>
<keyword evidence="3 6" id="KW-0812">Transmembrane</keyword>
<evidence type="ECO:0000256" key="1">
    <source>
        <dbReference type="ARBA" id="ARBA00004167"/>
    </source>
</evidence>
<comment type="subcellular location">
    <subcellularLocation>
        <location evidence="1">Membrane</location>
        <topology evidence="1">Single-pass membrane protein</topology>
    </subcellularLocation>
</comment>
<keyword evidence="7" id="KW-0732">Signal</keyword>
<keyword evidence="11" id="KW-1185">Reference proteome</keyword>
<reference evidence="10 11" key="1">
    <citation type="submission" date="2015-04" db="EMBL/GenBank/DDBJ databases">
        <title>Lasius niger genome sequencing.</title>
        <authorList>
            <person name="Konorov E.A."/>
            <person name="Nikitin M.A."/>
            <person name="Kirill M.V."/>
            <person name="Chang P."/>
        </authorList>
    </citation>
    <scope>NUCLEOTIDE SEQUENCE [LARGE SCALE GENOMIC DNA]</scope>
    <source>
        <tissue evidence="10">Whole</tissue>
    </source>
</reference>